<dbReference type="FunCoup" id="F4WKN2">
    <property type="interactions" value="1089"/>
</dbReference>
<dbReference type="Pfam" id="PF02847">
    <property type="entry name" value="MA3"/>
    <property type="match status" value="1"/>
</dbReference>
<dbReference type="InterPro" id="IPR050781">
    <property type="entry name" value="CWC22_splicing_factor"/>
</dbReference>
<keyword evidence="3" id="KW-0539">Nucleus</keyword>
<dbReference type="InterPro" id="IPR016024">
    <property type="entry name" value="ARM-type_fold"/>
</dbReference>
<evidence type="ECO:0000256" key="2">
    <source>
        <dbReference type="ARBA" id="ARBA00006856"/>
    </source>
</evidence>
<dbReference type="SMART" id="SM00543">
    <property type="entry name" value="MIF4G"/>
    <property type="match status" value="1"/>
</dbReference>
<dbReference type="FunFam" id="1.25.40.180:FF:000032">
    <property type="entry name" value="Nucleolar MIF4G domain-containing protein 1"/>
    <property type="match status" value="1"/>
</dbReference>
<dbReference type="GO" id="GO:0005730">
    <property type="term" value="C:nucleolus"/>
    <property type="evidence" value="ECO:0007669"/>
    <property type="project" value="UniProtKB-SubCell"/>
</dbReference>
<dbReference type="PANTHER" id="PTHR18034:SF4">
    <property type="entry name" value="NUCLEOLAR MIF4G DOMAIN-CONTAINING PROTEIN 1"/>
    <property type="match status" value="1"/>
</dbReference>
<comment type="subcellular location">
    <subcellularLocation>
        <location evidence="1">Nucleus</location>
        <location evidence="1">Nucleolus</location>
    </subcellularLocation>
</comment>
<feature type="compositionally biased region" description="Acidic residues" evidence="4">
    <location>
        <begin position="199"/>
        <end position="213"/>
    </location>
</feature>
<keyword evidence="7" id="KW-1185">Reference proteome</keyword>
<dbReference type="PROSITE" id="PS51366">
    <property type="entry name" value="MI"/>
    <property type="match status" value="1"/>
</dbReference>
<dbReference type="InterPro" id="IPR003891">
    <property type="entry name" value="Initiation_fac_eIF4g_MI"/>
</dbReference>
<feature type="domain" description="MI" evidence="5">
    <location>
        <begin position="644"/>
        <end position="760"/>
    </location>
</feature>
<dbReference type="Pfam" id="PF02854">
    <property type="entry name" value="MIF4G"/>
    <property type="match status" value="1"/>
</dbReference>
<evidence type="ECO:0000313" key="7">
    <source>
        <dbReference type="Proteomes" id="UP000007755"/>
    </source>
</evidence>
<dbReference type="OMA" id="MQYYAKK"/>
<organism evidence="7">
    <name type="scientific">Acromyrmex echinatior</name>
    <name type="common">Panamanian leafcutter ant</name>
    <name type="synonym">Acromyrmex octospinosus echinatior</name>
    <dbReference type="NCBI Taxonomy" id="103372"/>
    <lineage>
        <taxon>Eukaryota</taxon>
        <taxon>Metazoa</taxon>
        <taxon>Ecdysozoa</taxon>
        <taxon>Arthropoda</taxon>
        <taxon>Hexapoda</taxon>
        <taxon>Insecta</taxon>
        <taxon>Pterygota</taxon>
        <taxon>Neoptera</taxon>
        <taxon>Endopterygota</taxon>
        <taxon>Hymenoptera</taxon>
        <taxon>Apocrita</taxon>
        <taxon>Aculeata</taxon>
        <taxon>Formicoidea</taxon>
        <taxon>Formicidae</taxon>
        <taxon>Myrmicinae</taxon>
        <taxon>Acromyrmex</taxon>
    </lineage>
</organism>
<dbReference type="Proteomes" id="UP000007755">
    <property type="component" value="Unassembled WGS sequence"/>
</dbReference>
<feature type="region of interest" description="Disordered" evidence="4">
    <location>
        <begin position="248"/>
        <end position="310"/>
    </location>
</feature>
<dbReference type="SUPFAM" id="SSF48371">
    <property type="entry name" value="ARM repeat"/>
    <property type="match status" value="1"/>
</dbReference>
<reference evidence="6" key="1">
    <citation type="submission" date="2011-02" db="EMBL/GenBank/DDBJ databases">
        <title>The genome of the leaf-cutting ant Acromyrmex echinatior suggests key adaptations to social evolution and fungus farming.</title>
        <authorList>
            <person name="Nygaard S."/>
            <person name="Zhang G."/>
        </authorList>
    </citation>
    <scope>NUCLEOTIDE SEQUENCE</scope>
</reference>
<dbReference type="STRING" id="103372.F4WKN2"/>
<dbReference type="EMBL" id="GL888206">
    <property type="protein sequence ID" value="EGI65124.1"/>
    <property type="molecule type" value="Genomic_DNA"/>
</dbReference>
<dbReference type="OrthoDB" id="10260961at2759"/>
<dbReference type="InterPro" id="IPR003890">
    <property type="entry name" value="MIF4G-like_typ-3"/>
</dbReference>
<dbReference type="Gene3D" id="1.25.40.180">
    <property type="match status" value="1"/>
</dbReference>
<dbReference type="PANTHER" id="PTHR18034">
    <property type="entry name" value="CELL CYCLE CONTROL PROTEIN CWF22-RELATED"/>
    <property type="match status" value="1"/>
</dbReference>
<evidence type="ECO:0000256" key="3">
    <source>
        <dbReference type="ARBA" id="ARBA00023242"/>
    </source>
</evidence>
<comment type="similarity">
    <text evidence="2">Belongs to the CWC22 family.</text>
</comment>
<dbReference type="eggNOG" id="KOG2141">
    <property type="taxonomic scope" value="Eukaryota"/>
</dbReference>
<feature type="region of interest" description="Disordered" evidence="4">
    <location>
        <begin position="1"/>
        <end position="55"/>
    </location>
</feature>
<evidence type="ECO:0000259" key="5">
    <source>
        <dbReference type="PROSITE" id="PS51366"/>
    </source>
</evidence>
<sequence>MGRIQHKGVLSTKSNKSKSVQKTRKQLRKEKRQQKKISRAMYYQKKKSKNQSQQILEISRIDNDKLMKIKEKNNTEQVLSTQKRQKPKDAKEERMLKNVKKQKITQLKQANLNEDKAIKQLEKQLKLNKRKSKSVPKSFISDGLDYLLDFCNSENRSHIVETEKQLLETGLSKEFEEDLNMAIGEDDTEDGNKKHDEQDSVDDNEDSEPDSENESLLSDENVIQVDSGEISLKETNIINIKSKKYVPNKEEDTINEESSHSNTSEQSDGEISSEETDTINIKSKKYTPNEEEETVNEESNHSNTSDGNEDLWEDIYGRQRDKKGNVVLKKYVPPAVRIASNISSDSEKINRLKKQMKGILNRLAEQNMHTIANQVEEMYMSNSRNCMNVMLSTLMMESIVAPILTPDRLICEHMMLVAILHANVGTEVGAHFLLTIVRKLHHILFTTMEESHCVENKELDNIVLIISHLYNFKVYGHRLLYQILEKLAAKFTEKEIELILLILKTVGFQLRKDDPIALKELILNLQQKANNATLENSRVKFMLDVLLAIKNNNMSKIPQYDPSWIEHLKKILKSFIHKGNSVTQFNVTLEDLLEADERGKWWIVGSAWSGLKDIGKLEKNLEDKKQKYSEDILELARKQRMNTDVRRDIFCILMTAEDYLDAFEKIHHLSLKNQQQREVIYVILNCCIQEKKFNPYYAVLAQRLCDSDRKYQLTIQYALWDKLKTLDDLNTKQLTNLAKFLTLLFLGKGLPLSVLKVIQFMELDKLTMRLVRQIMLGILLHENEEACLEVFGKISLSPKLQTFRESLRLFISHFLVKNVCAAENLQEHSELLKKRAGLVDKLLSTRESKLIF</sequence>
<feature type="compositionally biased region" description="Basic residues" evidence="4">
    <location>
        <begin position="15"/>
        <end position="49"/>
    </location>
</feature>
<accession>F4WKN2</accession>
<feature type="region of interest" description="Disordered" evidence="4">
    <location>
        <begin position="183"/>
        <end position="222"/>
    </location>
</feature>
<dbReference type="GO" id="GO:0003723">
    <property type="term" value="F:RNA binding"/>
    <property type="evidence" value="ECO:0007669"/>
    <property type="project" value="InterPro"/>
</dbReference>
<name>F4WKN2_ACREC</name>
<protein>
    <submittedName>
        <fullName evidence="6">Nucleolar MIF4G domain-containing protein 1</fullName>
    </submittedName>
</protein>
<feature type="region of interest" description="Disordered" evidence="4">
    <location>
        <begin position="68"/>
        <end position="93"/>
    </location>
</feature>
<evidence type="ECO:0000313" key="6">
    <source>
        <dbReference type="EMBL" id="EGI65124.1"/>
    </source>
</evidence>
<feature type="compositionally biased region" description="Acidic residues" evidence="4">
    <location>
        <begin position="267"/>
        <end position="277"/>
    </location>
</feature>
<dbReference type="InParanoid" id="F4WKN2"/>
<gene>
    <name evidence="6" type="ORF">G5I_06302</name>
</gene>
<dbReference type="SMART" id="SM00544">
    <property type="entry name" value="MA3"/>
    <property type="match status" value="1"/>
</dbReference>
<proteinExistence type="inferred from homology"/>
<dbReference type="GO" id="GO:0042274">
    <property type="term" value="P:ribosomal small subunit biogenesis"/>
    <property type="evidence" value="ECO:0007669"/>
    <property type="project" value="TreeGrafter"/>
</dbReference>
<dbReference type="AlphaFoldDB" id="F4WKN2"/>
<dbReference type="KEGG" id="aec:105146304"/>
<evidence type="ECO:0000256" key="1">
    <source>
        <dbReference type="ARBA" id="ARBA00004604"/>
    </source>
</evidence>
<evidence type="ECO:0000256" key="4">
    <source>
        <dbReference type="SAM" id="MobiDB-lite"/>
    </source>
</evidence>